<evidence type="ECO:0000313" key="1">
    <source>
        <dbReference type="EMBL" id="BCB27600.1"/>
    </source>
</evidence>
<accession>A0A6F8VE32</accession>
<dbReference type="AlphaFoldDB" id="A0A6F8VE32"/>
<keyword evidence="2" id="KW-1185">Reference proteome</keyword>
<proteinExistence type="predicted"/>
<dbReference type="Proteomes" id="UP000502260">
    <property type="component" value="Chromosome"/>
</dbReference>
<reference evidence="2" key="1">
    <citation type="submission" date="2020-03" db="EMBL/GenBank/DDBJ databases">
        <title>Complete genome sequence of sulfur-oxidizing bacterium skT11.</title>
        <authorList>
            <person name="Kanda M."/>
            <person name="Kojima H."/>
            <person name="Fukui M."/>
        </authorList>
    </citation>
    <scope>NUCLEOTIDE SEQUENCE [LARGE SCALE GENOMIC DNA]</scope>
    <source>
        <strain evidence="2">skT11</strain>
    </source>
</reference>
<protein>
    <submittedName>
        <fullName evidence="1">Uncharacterized protein</fullName>
    </submittedName>
</protein>
<dbReference type="KEGG" id="slac:SKTS_24860"/>
<sequence>MAMQDIKPMFRSSEFGIKLLAGVLIGGFFALPSLAQSVQEQGNAAATKTPAPIARHKASPYRPGVPDSAMGYYQALWGVDNMLVRQTASGNLIRFSYRVTDPARSKALGDKLATPLLYGQRSRAVLHIPVMDKIGQLRQTGSGEAGKEYWMVFSNKGSLVKPGDRVNVVIGSFHADGLMVE</sequence>
<gene>
    <name evidence="1" type="ORF">SKTS_24860</name>
</gene>
<dbReference type="EMBL" id="AP022853">
    <property type="protein sequence ID" value="BCB27600.1"/>
    <property type="molecule type" value="Genomic_DNA"/>
</dbReference>
<organism evidence="1 2">
    <name type="scientific">Sulfurimicrobium lacus</name>
    <dbReference type="NCBI Taxonomy" id="2715678"/>
    <lineage>
        <taxon>Bacteria</taxon>
        <taxon>Pseudomonadati</taxon>
        <taxon>Pseudomonadota</taxon>
        <taxon>Betaproteobacteria</taxon>
        <taxon>Nitrosomonadales</taxon>
        <taxon>Sulfuricellaceae</taxon>
        <taxon>Sulfurimicrobium</taxon>
    </lineage>
</organism>
<evidence type="ECO:0000313" key="2">
    <source>
        <dbReference type="Proteomes" id="UP000502260"/>
    </source>
</evidence>
<name>A0A6F8VE32_9PROT</name>